<dbReference type="Gene3D" id="3.40.50.10320">
    <property type="entry name" value="LmbE-like"/>
    <property type="match status" value="1"/>
</dbReference>
<organism evidence="2 4">
    <name type="scientific">Ruminococcus bicirculans</name>
    <name type="common">ex Wegman et al. 2014</name>
    <dbReference type="NCBI Taxonomy" id="1160721"/>
    <lineage>
        <taxon>Bacteria</taxon>
        <taxon>Bacillati</taxon>
        <taxon>Bacillota</taxon>
        <taxon>Clostridia</taxon>
        <taxon>Eubacteriales</taxon>
        <taxon>Oscillospiraceae</taxon>
        <taxon>Ruminococcus</taxon>
    </lineage>
</organism>
<dbReference type="EMBL" id="JANGCN010000059">
    <property type="protein sequence ID" value="MCQ5154363.1"/>
    <property type="molecule type" value="Genomic_DNA"/>
</dbReference>
<sequence length="256" mass="29175">MNLLVIAPHQDDEILSAFLLMHNVLEKNGTVNILYATNGDYRGIDYAYTRYYESLNALSLLGICEDHMLYLGYADTGMSKEKSFLMRLRSTPEQQNSPVSSCTYHPANKETVHSLHTETQAEYTSQNFLDDLVYAIRSCSPSLIAAPSIFDLHGDHYACAMYLYDALRIINHPIKVLSYLIHTENEDVWPNRKSDIFQPPKNLTTFHWIYVYGNKEAVSAKRNAISAFSSQSPSADNCFLYSFAKQNELFLLESIQ</sequence>
<protein>
    <submittedName>
        <fullName evidence="2">PIG-L family deacetylase</fullName>
    </submittedName>
</protein>
<evidence type="ECO:0000313" key="3">
    <source>
        <dbReference type="Proteomes" id="UP000027600"/>
    </source>
</evidence>
<dbReference type="Pfam" id="PF02585">
    <property type="entry name" value="PIG-L"/>
    <property type="match status" value="1"/>
</dbReference>
<evidence type="ECO:0000313" key="2">
    <source>
        <dbReference type="EMBL" id="MCQ5154363.1"/>
    </source>
</evidence>
<name>A0AAW5KTV7_9FIRM</name>
<dbReference type="Proteomes" id="UP000027600">
    <property type="component" value="Chromosome II"/>
</dbReference>
<dbReference type="InterPro" id="IPR003737">
    <property type="entry name" value="GlcNAc_PI_deacetylase-related"/>
</dbReference>
<gene>
    <name evidence="2" type="ORF">NE632_13790</name>
    <name evidence="1" type="ORF">RBI_II00579</name>
</gene>
<dbReference type="EMBL" id="HF545617">
    <property type="protein sequence ID" value="CCO06333.1"/>
    <property type="molecule type" value="Genomic_DNA"/>
</dbReference>
<reference evidence="1 3" key="1">
    <citation type="journal article" date="2014" name="Int. J. Syst. Evol. Microbiol.">
        <title>Complete genome of a new Firmicutes species belonging to the dominant human colonic microbiota ('Ruminococcus bicirculans') reveals two chromosomes and a selective capacity to utilize plant glucans.</title>
        <authorList>
            <consortium name="NISC Comparative Sequencing Program"/>
            <person name="Wegmann U."/>
            <person name="Louis P."/>
            <person name="Goesmann A."/>
            <person name="Henrissat B."/>
            <person name="Duncan S.H."/>
            <person name="Flint H.J."/>
        </authorList>
    </citation>
    <scope>NUCLEOTIDE SEQUENCE [LARGE SCALE GENOMIC DNA]</scope>
    <source>
        <strain evidence="1 3">80/3</strain>
    </source>
</reference>
<dbReference type="InterPro" id="IPR024078">
    <property type="entry name" value="LmbE-like_dom_sf"/>
</dbReference>
<evidence type="ECO:0000313" key="1">
    <source>
        <dbReference type="EMBL" id="CCO06333.1"/>
    </source>
</evidence>
<proteinExistence type="predicted"/>
<evidence type="ECO:0000313" key="4">
    <source>
        <dbReference type="Proteomes" id="UP001206236"/>
    </source>
</evidence>
<reference evidence="2" key="2">
    <citation type="submission" date="2022-06" db="EMBL/GenBank/DDBJ databases">
        <title>Isolation of gut microbiota from human fecal samples.</title>
        <authorList>
            <person name="Pamer E.G."/>
            <person name="Barat B."/>
            <person name="Waligurski E."/>
            <person name="Medina S."/>
            <person name="Paddock L."/>
            <person name="Mostad J."/>
        </authorList>
    </citation>
    <scope>NUCLEOTIDE SEQUENCE</scope>
    <source>
        <strain evidence="2">DFI.5.57</strain>
    </source>
</reference>
<dbReference type="AlphaFoldDB" id="A0AAW5KTV7"/>
<accession>A0AAW5KTV7</accession>
<dbReference type="RefSeq" id="WP_041337562.1">
    <property type="nucleotide sequence ID" value="NZ_CAKVXH010000031.1"/>
</dbReference>
<keyword evidence="3" id="KW-1185">Reference proteome</keyword>
<dbReference type="KEGG" id="rus:RBI_II00579"/>
<dbReference type="SUPFAM" id="SSF102588">
    <property type="entry name" value="LmbE-like"/>
    <property type="match status" value="1"/>
</dbReference>
<dbReference type="Proteomes" id="UP001206236">
    <property type="component" value="Unassembled WGS sequence"/>
</dbReference>